<dbReference type="Proteomes" id="UP001148786">
    <property type="component" value="Unassembled WGS sequence"/>
</dbReference>
<organism evidence="2 3">
    <name type="scientific">Agrocybe chaxingu</name>
    <dbReference type="NCBI Taxonomy" id="84603"/>
    <lineage>
        <taxon>Eukaryota</taxon>
        <taxon>Fungi</taxon>
        <taxon>Dikarya</taxon>
        <taxon>Basidiomycota</taxon>
        <taxon>Agaricomycotina</taxon>
        <taxon>Agaricomycetes</taxon>
        <taxon>Agaricomycetidae</taxon>
        <taxon>Agaricales</taxon>
        <taxon>Agaricineae</taxon>
        <taxon>Strophariaceae</taxon>
        <taxon>Agrocybe</taxon>
    </lineage>
</organism>
<name>A0A9W8MP78_9AGAR</name>
<evidence type="ECO:0000256" key="1">
    <source>
        <dbReference type="SAM" id="MobiDB-lite"/>
    </source>
</evidence>
<dbReference type="AlphaFoldDB" id="A0A9W8MP78"/>
<accession>A0A9W8MP78</accession>
<gene>
    <name evidence="2" type="ORF">NLJ89_g11622</name>
</gene>
<comment type="caution">
    <text evidence="2">The sequence shown here is derived from an EMBL/GenBank/DDBJ whole genome shotgun (WGS) entry which is preliminary data.</text>
</comment>
<sequence length="439" mass="46042">MNGLSPQTDSQCVEVPVMSVPTGPTEAIQGMSVTSMTGGTSDQAGWANWSYAGVVPNYPQRQQWSNAEPSYNGYQSSDASGFPGFDGTDCGYAVYQGMATVSGNMDFDCLRSQLVGNSGLDALFPGIEQYHGEGLDAEMDLSWTDDPSMASLTATHIQASNVDMSSTFGSTGPASVNYSSASNVQHEPALLQSATNLNSHDLCGNHPRLLKAAAFFPSKPLVPSVTLSSVAEPQPSQLTSGNPSTPASDDASPTQTSNTGCDLKASAAELRPVQYTPTHVTNANNQLLSQLSEILPSKSSLAVPRPPVDPSQTIARMPGPTMGPASSQGNAESVGIQNDKVPSPEGEGMRRSARGPVPTKRIEKMNEIGSNPPPPAPAADDLSLDKENDVPGAPPVWAVIAKEHLLLESELGFGKVGTKSSLPAANLRPEEWSKWTSKS</sequence>
<evidence type="ECO:0000313" key="2">
    <source>
        <dbReference type="EMBL" id="KAJ3488358.1"/>
    </source>
</evidence>
<reference evidence="2" key="1">
    <citation type="submission" date="2022-07" db="EMBL/GenBank/DDBJ databases">
        <title>Genome Sequence of Agrocybe chaxingu.</title>
        <authorList>
            <person name="Buettner E."/>
        </authorList>
    </citation>
    <scope>NUCLEOTIDE SEQUENCE</scope>
    <source>
        <strain evidence="2">MP-N11</strain>
    </source>
</reference>
<proteinExistence type="predicted"/>
<keyword evidence="3" id="KW-1185">Reference proteome</keyword>
<evidence type="ECO:0000313" key="3">
    <source>
        <dbReference type="Proteomes" id="UP001148786"/>
    </source>
</evidence>
<dbReference type="OrthoDB" id="2683861at2759"/>
<protein>
    <submittedName>
        <fullName evidence="2">Uncharacterized protein</fullName>
    </submittedName>
</protein>
<feature type="region of interest" description="Disordered" evidence="1">
    <location>
        <begin position="298"/>
        <end position="393"/>
    </location>
</feature>
<feature type="region of interest" description="Disordered" evidence="1">
    <location>
        <begin position="227"/>
        <end position="260"/>
    </location>
</feature>
<feature type="region of interest" description="Disordered" evidence="1">
    <location>
        <begin position="413"/>
        <end position="439"/>
    </location>
</feature>
<dbReference type="EMBL" id="JANKHO010002832">
    <property type="protein sequence ID" value="KAJ3488358.1"/>
    <property type="molecule type" value="Genomic_DNA"/>
</dbReference>